<evidence type="ECO:0000313" key="3">
    <source>
        <dbReference type="EMBL" id="SNS06141.1"/>
    </source>
</evidence>
<sequence length="265" mass="27953">MRAKLLITVVALLPVVHATLAQQKRLSKLEISKKETFVVGPENVLKVDTLILHDKATLQFAPRQQGVLEAKVAYVGKKCLITSKGKDGEPGKGEQFGTNGENGGDLSLVLGFEKLGSLTIDTRGGNGGDGANGKNGYVGEEPRTETRTVKDSKGNFKTEVVSVPGKPGTKGSDATMGGSGGSGGNIMFVYSTSGFIPIFNNEQRDRNSIIVLHTAGTNGISGFPGRGGFQSQDGVVRYKEVEPGRDGELMLVNADQEASLTQAEE</sequence>
<proteinExistence type="predicted"/>
<feature type="region of interest" description="Disordered" evidence="1">
    <location>
        <begin position="121"/>
        <end position="150"/>
    </location>
</feature>
<keyword evidence="4" id="KW-1185">Reference proteome</keyword>
<evidence type="ECO:0008006" key="5">
    <source>
        <dbReference type="Google" id="ProtNLM"/>
    </source>
</evidence>
<reference evidence="4" key="1">
    <citation type="submission" date="2017-06" db="EMBL/GenBank/DDBJ databases">
        <authorList>
            <person name="Varghese N."/>
            <person name="Submissions S."/>
        </authorList>
    </citation>
    <scope>NUCLEOTIDE SEQUENCE [LARGE SCALE GENOMIC DNA]</scope>
    <source>
        <strain evidence="4">NKM1</strain>
    </source>
</reference>
<feature type="compositionally biased region" description="Gly residues" evidence="1">
    <location>
        <begin position="124"/>
        <end position="133"/>
    </location>
</feature>
<dbReference type="RefSeq" id="WP_089317409.1">
    <property type="nucleotide sequence ID" value="NZ_FZOQ01000001.1"/>
</dbReference>
<name>A0A239BF45_9BACT</name>
<feature type="region of interest" description="Disordered" evidence="1">
    <location>
        <begin position="160"/>
        <end position="179"/>
    </location>
</feature>
<feature type="compositionally biased region" description="Basic and acidic residues" evidence="1">
    <location>
        <begin position="140"/>
        <end position="150"/>
    </location>
</feature>
<dbReference type="Proteomes" id="UP000198432">
    <property type="component" value="Unassembled WGS sequence"/>
</dbReference>
<keyword evidence="2" id="KW-0732">Signal</keyword>
<dbReference type="EMBL" id="FZOQ01000001">
    <property type="protein sequence ID" value="SNS06141.1"/>
    <property type="molecule type" value="Genomic_DNA"/>
</dbReference>
<evidence type="ECO:0000256" key="1">
    <source>
        <dbReference type="SAM" id="MobiDB-lite"/>
    </source>
</evidence>
<protein>
    <recommendedName>
        <fullName evidence="5">Collagen triple helix repeat-containing protein</fullName>
    </recommendedName>
</protein>
<feature type="chain" id="PRO_5012511875" description="Collagen triple helix repeat-containing protein" evidence="2">
    <location>
        <begin position="22"/>
        <end position="265"/>
    </location>
</feature>
<dbReference type="OrthoDB" id="853465at2"/>
<evidence type="ECO:0000313" key="4">
    <source>
        <dbReference type="Proteomes" id="UP000198432"/>
    </source>
</evidence>
<accession>A0A239BF45</accession>
<dbReference type="AlphaFoldDB" id="A0A239BF45"/>
<gene>
    <name evidence="3" type="ORF">SAMN06296052_101338</name>
</gene>
<evidence type="ECO:0000256" key="2">
    <source>
        <dbReference type="SAM" id="SignalP"/>
    </source>
</evidence>
<organism evidence="3 4">
    <name type="scientific">Pontibacter ummariensis</name>
    <dbReference type="NCBI Taxonomy" id="1610492"/>
    <lineage>
        <taxon>Bacteria</taxon>
        <taxon>Pseudomonadati</taxon>
        <taxon>Bacteroidota</taxon>
        <taxon>Cytophagia</taxon>
        <taxon>Cytophagales</taxon>
        <taxon>Hymenobacteraceae</taxon>
        <taxon>Pontibacter</taxon>
    </lineage>
</organism>
<feature type="signal peptide" evidence="2">
    <location>
        <begin position="1"/>
        <end position="21"/>
    </location>
</feature>